<comment type="caution">
    <text evidence="1">The sequence shown here is derived from an EMBL/GenBank/DDBJ whole genome shotgun (WGS) entry which is preliminary data.</text>
</comment>
<dbReference type="AlphaFoldDB" id="A0A371F410"/>
<dbReference type="Proteomes" id="UP000257109">
    <property type="component" value="Unassembled WGS sequence"/>
</dbReference>
<protein>
    <submittedName>
        <fullName evidence="1">Uncharacterized protein</fullName>
    </submittedName>
</protein>
<evidence type="ECO:0000313" key="2">
    <source>
        <dbReference type="Proteomes" id="UP000257109"/>
    </source>
</evidence>
<organism evidence="1 2">
    <name type="scientific">Mucuna pruriens</name>
    <name type="common">Velvet bean</name>
    <name type="synonym">Dolichos pruriens</name>
    <dbReference type="NCBI Taxonomy" id="157652"/>
    <lineage>
        <taxon>Eukaryota</taxon>
        <taxon>Viridiplantae</taxon>
        <taxon>Streptophyta</taxon>
        <taxon>Embryophyta</taxon>
        <taxon>Tracheophyta</taxon>
        <taxon>Spermatophyta</taxon>
        <taxon>Magnoliopsida</taxon>
        <taxon>eudicotyledons</taxon>
        <taxon>Gunneridae</taxon>
        <taxon>Pentapetalae</taxon>
        <taxon>rosids</taxon>
        <taxon>fabids</taxon>
        <taxon>Fabales</taxon>
        <taxon>Fabaceae</taxon>
        <taxon>Papilionoideae</taxon>
        <taxon>50 kb inversion clade</taxon>
        <taxon>NPAAA clade</taxon>
        <taxon>indigoferoid/millettioid clade</taxon>
        <taxon>Phaseoleae</taxon>
        <taxon>Mucuna</taxon>
    </lineage>
</organism>
<reference evidence="1" key="1">
    <citation type="submission" date="2018-05" db="EMBL/GenBank/DDBJ databases">
        <title>Draft genome of Mucuna pruriens seed.</title>
        <authorList>
            <person name="Nnadi N.E."/>
            <person name="Vos R."/>
            <person name="Hasami M.H."/>
            <person name="Devisetty U.K."/>
            <person name="Aguiy J.C."/>
        </authorList>
    </citation>
    <scope>NUCLEOTIDE SEQUENCE [LARGE SCALE GENOMIC DNA]</scope>
    <source>
        <strain evidence="1">JCA_2017</strain>
    </source>
</reference>
<dbReference type="EMBL" id="QJKJ01010694">
    <property type="protein sequence ID" value="RDX72985.1"/>
    <property type="molecule type" value="Genomic_DNA"/>
</dbReference>
<accession>A0A371F410</accession>
<gene>
    <name evidence="1" type="ORF">CR513_47467</name>
</gene>
<evidence type="ECO:0000313" key="1">
    <source>
        <dbReference type="EMBL" id="RDX72985.1"/>
    </source>
</evidence>
<feature type="non-terminal residue" evidence="1">
    <location>
        <position position="63"/>
    </location>
</feature>
<sequence>MLLIILEDFIGSMFCKSYTTWTWHDMYDILEDMICDIRPKCFQRITIYDNCVVTWKNFLHKVH</sequence>
<proteinExistence type="predicted"/>
<name>A0A371F410_MUCPR</name>
<keyword evidence="2" id="KW-1185">Reference proteome</keyword>